<dbReference type="EMBL" id="FZNR01000002">
    <property type="protein sequence ID" value="SNR47245.1"/>
    <property type="molecule type" value="Genomic_DNA"/>
</dbReference>
<gene>
    <name evidence="2" type="ORF">SAMN06264365_102656</name>
</gene>
<organism evidence="2 3">
    <name type="scientific">Actinoplanes regularis</name>
    <dbReference type="NCBI Taxonomy" id="52697"/>
    <lineage>
        <taxon>Bacteria</taxon>
        <taxon>Bacillati</taxon>
        <taxon>Actinomycetota</taxon>
        <taxon>Actinomycetes</taxon>
        <taxon>Micromonosporales</taxon>
        <taxon>Micromonosporaceae</taxon>
        <taxon>Actinoplanes</taxon>
    </lineage>
</organism>
<evidence type="ECO:0000259" key="1">
    <source>
        <dbReference type="Pfam" id="PF13360"/>
    </source>
</evidence>
<evidence type="ECO:0000313" key="3">
    <source>
        <dbReference type="Proteomes" id="UP000198415"/>
    </source>
</evidence>
<name>A0A238WL08_9ACTN</name>
<dbReference type="InterPro" id="IPR011047">
    <property type="entry name" value="Quinoprotein_ADH-like_sf"/>
</dbReference>
<dbReference type="Proteomes" id="UP000198415">
    <property type="component" value="Unassembled WGS sequence"/>
</dbReference>
<dbReference type="SUPFAM" id="SSF50998">
    <property type="entry name" value="Quinoprotein alcohol dehydrogenase-like"/>
    <property type="match status" value="1"/>
</dbReference>
<protein>
    <submittedName>
        <fullName evidence="2">Outer membrane protein assembly factor BamB, contains PQQ-like beta-propeller repeat</fullName>
    </submittedName>
</protein>
<dbReference type="InterPro" id="IPR015943">
    <property type="entry name" value="WD40/YVTN_repeat-like_dom_sf"/>
</dbReference>
<sequence>MIDLDAAPPPGAERPLRVPWRKLRIAVVAVALSLLGAAAAPPRPRVFPEVTNTGGRGVVAVLLTPEALYTVHHSVDEEVELVARPLAPGGPSWSVQLSLNTMNDLLLTRSGSVLTISDDVSSTVLDAGTGRERWSAPSWASPRVVGNRVLLAGSDDAGSGRLELADVETGRILWTRPGDASDALLDATGRYLLTLDGGGNVQVRSALDGRPLARRRLDDESIDLRTSIRLVGDRVYVFGTATVTAFHLPGLTPAWPAPGSVLMPSDATTCGDLVCVVGRRGISALDPVTGTTRWSSPDRMFYAGAVVRALDGRNVLLDPATGRVVRRLGRGMVAGGLMLRQDGDTGTQVTDLRTGQVYGSLPGVLPFGCVAAGEYLACSRHGGTVVFRVREAS</sequence>
<dbReference type="InterPro" id="IPR002372">
    <property type="entry name" value="PQQ_rpt_dom"/>
</dbReference>
<dbReference type="RefSeq" id="WP_089292429.1">
    <property type="nucleotide sequence ID" value="NZ_BOMU01000022.1"/>
</dbReference>
<dbReference type="AlphaFoldDB" id="A0A238WL08"/>
<dbReference type="Gene3D" id="2.130.10.10">
    <property type="entry name" value="YVTN repeat-like/Quinoprotein amine dehydrogenase"/>
    <property type="match status" value="1"/>
</dbReference>
<accession>A0A238WL08</accession>
<proteinExistence type="predicted"/>
<keyword evidence="3" id="KW-1185">Reference proteome</keyword>
<reference evidence="2 3" key="1">
    <citation type="submission" date="2017-06" db="EMBL/GenBank/DDBJ databases">
        <authorList>
            <person name="Kim H.J."/>
            <person name="Triplett B.A."/>
        </authorList>
    </citation>
    <scope>NUCLEOTIDE SEQUENCE [LARGE SCALE GENOMIC DNA]</scope>
    <source>
        <strain evidence="2 3">DSM 43151</strain>
    </source>
</reference>
<dbReference type="Pfam" id="PF13360">
    <property type="entry name" value="PQQ_2"/>
    <property type="match status" value="1"/>
</dbReference>
<feature type="domain" description="Pyrrolo-quinoline quinone repeat" evidence="1">
    <location>
        <begin position="89"/>
        <end position="295"/>
    </location>
</feature>
<evidence type="ECO:0000313" key="2">
    <source>
        <dbReference type="EMBL" id="SNR47245.1"/>
    </source>
</evidence>